<reference evidence="1" key="1">
    <citation type="journal article" date="2017" name="Nature">
        <title>The genome of Chenopodium quinoa.</title>
        <authorList>
            <person name="Jarvis D.E."/>
            <person name="Ho Y.S."/>
            <person name="Lightfoot D.J."/>
            <person name="Schmoeckel S.M."/>
            <person name="Li B."/>
            <person name="Borm T.J.A."/>
            <person name="Ohyanagi H."/>
            <person name="Mineta K."/>
            <person name="Michell C.T."/>
            <person name="Saber N."/>
            <person name="Kharbatia N.M."/>
            <person name="Rupper R.R."/>
            <person name="Sharp A.R."/>
            <person name="Dally N."/>
            <person name="Boughton B.A."/>
            <person name="Woo Y.H."/>
            <person name="Gao G."/>
            <person name="Schijlen E.G.W.M."/>
            <person name="Guo X."/>
            <person name="Momin A.A."/>
            <person name="Negrao S."/>
            <person name="Al-Babili S."/>
            <person name="Gehring C."/>
            <person name="Roessner U."/>
            <person name="Jung C."/>
            <person name="Murphy K."/>
            <person name="Arold S.T."/>
            <person name="Gojobori T."/>
            <person name="van der Linden C.G."/>
            <person name="van Loo E.N."/>
            <person name="Jellen E.N."/>
            <person name="Maughan P.J."/>
            <person name="Tester M."/>
        </authorList>
    </citation>
    <scope>NUCLEOTIDE SEQUENCE [LARGE SCALE GENOMIC DNA]</scope>
    <source>
        <strain evidence="1">cv. PI 614886</strain>
    </source>
</reference>
<reference evidence="1" key="2">
    <citation type="submission" date="2021-03" db="UniProtKB">
        <authorList>
            <consortium name="EnsemblPlants"/>
        </authorList>
    </citation>
    <scope>IDENTIFICATION</scope>
</reference>
<evidence type="ECO:0000313" key="2">
    <source>
        <dbReference type="Proteomes" id="UP000596660"/>
    </source>
</evidence>
<accession>A0A803MIJ2</accession>
<dbReference type="Gene3D" id="3.60.10.10">
    <property type="entry name" value="Endonuclease/exonuclease/phosphatase"/>
    <property type="match status" value="1"/>
</dbReference>
<dbReference type="InterPro" id="IPR036691">
    <property type="entry name" value="Endo/exonu/phosph_ase_sf"/>
</dbReference>
<evidence type="ECO:0008006" key="3">
    <source>
        <dbReference type="Google" id="ProtNLM"/>
    </source>
</evidence>
<dbReference type="SUPFAM" id="SSF56219">
    <property type="entry name" value="DNase I-like"/>
    <property type="match status" value="1"/>
</dbReference>
<dbReference type="Gramene" id="AUR62029940-RA">
    <property type="protein sequence ID" value="AUR62029940-RA:cds"/>
    <property type="gene ID" value="AUR62029940"/>
</dbReference>
<dbReference type="OMA" id="HIMWELL"/>
<protein>
    <recommendedName>
        <fullName evidence="3">Endonuclease/exonuclease/phosphatase domain-containing protein</fullName>
    </recommendedName>
</protein>
<dbReference type="PANTHER" id="PTHR33710">
    <property type="entry name" value="BNAC02G09200D PROTEIN"/>
    <property type="match status" value="1"/>
</dbReference>
<dbReference type="EnsemblPlants" id="AUR62029940-RA">
    <property type="protein sequence ID" value="AUR62029940-RA:cds"/>
    <property type="gene ID" value="AUR62029940"/>
</dbReference>
<proteinExistence type="predicted"/>
<name>A0A803MIJ2_CHEQI</name>
<dbReference type="Proteomes" id="UP000596660">
    <property type="component" value="Unplaced"/>
</dbReference>
<sequence>METKVDSCNLERIKRRCGFDDGLCLSSNGKAGGIGFWWRDVGISTISYSVHHFAIDVLNSVGVPIWRAIGVYGWPKTENKHKTWEMMINLHSECNIPCIMFGDFKKIVSMNEKDGGAVRRERLMDAFREAIDMCGLRDLGFSGNIFTWQRGTTSDAMVRERLDRFLAEDTWCNIFPNFIVSHLPMQNSGHAPILQDANKVFER</sequence>
<organism evidence="1 2">
    <name type="scientific">Chenopodium quinoa</name>
    <name type="common">Quinoa</name>
    <dbReference type="NCBI Taxonomy" id="63459"/>
    <lineage>
        <taxon>Eukaryota</taxon>
        <taxon>Viridiplantae</taxon>
        <taxon>Streptophyta</taxon>
        <taxon>Embryophyta</taxon>
        <taxon>Tracheophyta</taxon>
        <taxon>Spermatophyta</taxon>
        <taxon>Magnoliopsida</taxon>
        <taxon>eudicotyledons</taxon>
        <taxon>Gunneridae</taxon>
        <taxon>Pentapetalae</taxon>
        <taxon>Caryophyllales</taxon>
        <taxon>Chenopodiaceae</taxon>
        <taxon>Chenopodioideae</taxon>
        <taxon>Atripliceae</taxon>
        <taxon>Chenopodium</taxon>
    </lineage>
</organism>
<evidence type="ECO:0000313" key="1">
    <source>
        <dbReference type="EnsemblPlants" id="AUR62029940-RA:cds"/>
    </source>
</evidence>
<keyword evidence="2" id="KW-1185">Reference proteome</keyword>
<dbReference type="PANTHER" id="PTHR33710:SF77">
    <property type="entry name" value="DNASE I-LIKE SUPERFAMILY PROTEIN"/>
    <property type="match status" value="1"/>
</dbReference>
<dbReference type="AlphaFoldDB" id="A0A803MIJ2"/>